<organism evidence="1 2">
    <name type="scientific">Shinella zoogloeoides</name>
    <name type="common">Crabtreella saccharophila</name>
    <dbReference type="NCBI Taxonomy" id="352475"/>
    <lineage>
        <taxon>Bacteria</taxon>
        <taxon>Pseudomonadati</taxon>
        <taxon>Pseudomonadota</taxon>
        <taxon>Alphaproteobacteria</taxon>
        <taxon>Hyphomicrobiales</taxon>
        <taxon>Rhizobiaceae</taxon>
        <taxon>Shinella</taxon>
    </lineage>
</organism>
<dbReference type="AlphaFoldDB" id="A0A6N8TET4"/>
<name>A0A6N8TET4_SHIZO</name>
<accession>A0A6N8TET4</accession>
<reference evidence="1 2" key="1">
    <citation type="submission" date="2019-12" db="EMBL/GenBank/DDBJ databases">
        <title>Shinella granuli gen. nov., sp. nov., and proposal of the reclassification of Zoogloea ramigera ATCC 19623 as Shinella zoogloeoides sp. nov.</title>
        <authorList>
            <person name="Gao J."/>
        </authorList>
    </citation>
    <scope>NUCLEOTIDE SEQUENCE [LARGE SCALE GENOMIC DNA]</scope>
    <source>
        <strain evidence="1 2">DSM 287</strain>
    </source>
</reference>
<dbReference type="EMBL" id="WUML01000012">
    <property type="protein sequence ID" value="MXO01469.1"/>
    <property type="molecule type" value="Genomic_DNA"/>
</dbReference>
<protein>
    <submittedName>
        <fullName evidence="1">Uncharacterized protein</fullName>
    </submittedName>
</protein>
<gene>
    <name evidence="1" type="ORF">GR156_14210</name>
</gene>
<dbReference type="Proteomes" id="UP000440304">
    <property type="component" value="Unassembled WGS sequence"/>
</dbReference>
<sequence length="56" mass="6104">MSMFMDQGPDTKLEMQVIAPPPKGAQREHQRRRGVPVVNMPVVFLAGWSAGAGLRG</sequence>
<evidence type="ECO:0000313" key="2">
    <source>
        <dbReference type="Proteomes" id="UP000440304"/>
    </source>
</evidence>
<comment type="caution">
    <text evidence="1">The sequence shown here is derived from an EMBL/GenBank/DDBJ whole genome shotgun (WGS) entry which is preliminary data.</text>
</comment>
<dbReference type="RefSeq" id="WP_160786846.1">
    <property type="nucleotide sequence ID" value="NZ_CP086610.1"/>
</dbReference>
<proteinExistence type="predicted"/>
<evidence type="ECO:0000313" key="1">
    <source>
        <dbReference type="EMBL" id="MXO01469.1"/>
    </source>
</evidence>